<evidence type="ECO:0000313" key="2">
    <source>
        <dbReference type="Proteomes" id="UP000632063"/>
    </source>
</evidence>
<reference evidence="1 2" key="2">
    <citation type="journal article" date="2021" name="Int. J. Syst. Evol. Microbiol.">
        <title>Roseibium litorale sp. nov., isolated from a tidal flat sediment and proposal for the reclassification of Labrenzia polysiphoniae as Roseibium polysiphoniae comb. nov.</title>
        <authorList>
            <person name="Liu Y."/>
            <person name="Pei T."/>
            <person name="Du J."/>
            <person name="Chao M."/>
            <person name="Deng M.R."/>
            <person name="Zhu H."/>
        </authorList>
    </citation>
    <scope>NUCLEOTIDE SEQUENCE [LARGE SCALE GENOMIC DNA]</scope>
    <source>
        <strain evidence="1 2">4C16A</strain>
    </source>
</reference>
<dbReference type="SUPFAM" id="SSF110296">
    <property type="entry name" value="Oligoxyloglucan reducing end-specific cellobiohydrolase"/>
    <property type="match status" value="1"/>
</dbReference>
<dbReference type="RefSeq" id="WP_192148967.1">
    <property type="nucleotide sequence ID" value="NZ_JACYXI010000009.1"/>
</dbReference>
<proteinExistence type="predicted"/>
<dbReference type="PANTHER" id="PTHR43739:SF5">
    <property type="entry name" value="EXO-ALPHA-SIALIDASE"/>
    <property type="match status" value="1"/>
</dbReference>
<dbReference type="InterPro" id="IPR015943">
    <property type="entry name" value="WD40/YVTN_repeat-like_dom_sf"/>
</dbReference>
<dbReference type="Proteomes" id="UP000632063">
    <property type="component" value="Unassembled WGS sequence"/>
</dbReference>
<evidence type="ECO:0000313" key="1">
    <source>
        <dbReference type="EMBL" id="MBD8892851.1"/>
    </source>
</evidence>
<dbReference type="InterPro" id="IPR052025">
    <property type="entry name" value="Xyloglucanase_GH74"/>
</dbReference>
<keyword evidence="2" id="KW-1185">Reference proteome</keyword>
<dbReference type="CDD" id="cd15482">
    <property type="entry name" value="Sialidase_non-viral"/>
    <property type="match status" value="1"/>
</dbReference>
<dbReference type="Gene3D" id="2.130.10.10">
    <property type="entry name" value="YVTN repeat-like/Quinoprotein amine dehydrogenase"/>
    <property type="match status" value="1"/>
</dbReference>
<protein>
    <submittedName>
        <fullName evidence="1">Exo-alpha-sialidase</fullName>
    </submittedName>
</protein>
<comment type="caution">
    <text evidence="1">The sequence shown here is derived from an EMBL/GenBank/DDBJ whole genome shotgun (WGS) entry which is preliminary data.</text>
</comment>
<accession>A0ABR9CPT3</accession>
<gene>
    <name evidence="1" type="ORF">IG616_15015</name>
</gene>
<organism evidence="1 2">
    <name type="scientific">Roseibium litorale</name>
    <dbReference type="NCBI Taxonomy" id="2803841"/>
    <lineage>
        <taxon>Bacteria</taxon>
        <taxon>Pseudomonadati</taxon>
        <taxon>Pseudomonadota</taxon>
        <taxon>Alphaproteobacteria</taxon>
        <taxon>Hyphomicrobiales</taxon>
        <taxon>Stappiaceae</taxon>
        <taxon>Roseibium</taxon>
    </lineage>
</organism>
<dbReference type="PANTHER" id="PTHR43739">
    <property type="entry name" value="XYLOGLUCANASE (EUROFUNG)"/>
    <property type="match status" value="1"/>
</dbReference>
<sequence length="385" mass="41110">MAAGTVTVLVGTTKGAFLLKGGEERSGWEVSGPFCNGWPINHLAGDPETGTIWAGGGGDWQGAGVWRSVDGGDTWKVTRLTKGAMDDCAANDPDFAAMIGWQDTPLPYGDSFSQVWSLCHAHGTLYAGTKPAQLLKSLDGGETFETVEALTDHPSAKDWNPGGAGLVLHTIVPDPDDAQKLWIGISAAGVFATEDGSKSFERRNRLSNASACSGHGHPAAPRDGELGHCIHNMMRAPGKGDLLYQQNHHGVWRSGDGGRSWEDITEGLPSYFGFPIRVHPRDPETLWTLPLNGDSIGRFPPDAAAAVWRSRDGGKSWQALRDGLPQKGCFFTVLRQAMAGDSRDPAGVYFGTNSGSVFASLDEGGTWSEIARHLPTVLAVEVLEY</sequence>
<dbReference type="EMBL" id="JACYXI010000009">
    <property type="protein sequence ID" value="MBD8892851.1"/>
    <property type="molecule type" value="Genomic_DNA"/>
</dbReference>
<reference evidence="2" key="1">
    <citation type="submission" date="2020-09" db="EMBL/GenBank/DDBJ databases">
        <title>The genome sequence of strain Labrenzia suaedae 4C16A.</title>
        <authorList>
            <person name="Liu Y."/>
        </authorList>
    </citation>
    <scope>NUCLEOTIDE SEQUENCE [LARGE SCALE GENOMIC DNA]</scope>
    <source>
        <strain evidence="2">4C16A</strain>
    </source>
</reference>
<name>A0ABR9CPT3_9HYPH</name>